<evidence type="ECO:0000313" key="10">
    <source>
        <dbReference type="EMBL" id="RKF64302.1"/>
    </source>
</evidence>
<dbReference type="GO" id="GO:1990023">
    <property type="term" value="C:mitotic spindle midzone"/>
    <property type="evidence" value="ECO:0007669"/>
    <property type="project" value="TreeGrafter"/>
</dbReference>
<comment type="subcellular location">
    <subcellularLocation>
        <location evidence="1">Cytoplasm</location>
        <location evidence="1">Cytoskeleton</location>
        <location evidence="1">Spindle</location>
    </subcellularLocation>
</comment>
<keyword evidence="4" id="KW-0132">Cell division</keyword>
<dbReference type="InterPro" id="IPR024395">
    <property type="entry name" value="CLASP_N_dom"/>
</dbReference>
<dbReference type="Gene3D" id="1.25.10.10">
    <property type="entry name" value="Leucine-rich Repeat Variant"/>
    <property type="match status" value="3"/>
</dbReference>
<dbReference type="GO" id="GO:0005876">
    <property type="term" value="C:spindle microtubule"/>
    <property type="evidence" value="ECO:0007669"/>
    <property type="project" value="TreeGrafter"/>
</dbReference>
<evidence type="ECO:0000256" key="3">
    <source>
        <dbReference type="ARBA" id="ARBA00011375"/>
    </source>
</evidence>
<evidence type="ECO:0000313" key="11">
    <source>
        <dbReference type="Proteomes" id="UP000286134"/>
    </source>
</evidence>
<dbReference type="AlphaFoldDB" id="A0A420I3S3"/>
<dbReference type="Proteomes" id="UP000286134">
    <property type="component" value="Unassembled WGS sequence"/>
</dbReference>
<dbReference type="SMART" id="SM01349">
    <property type="entry name" value="TOG"/>
    <property type="match status" value="2"/>
</dbReference>
<gene>
    <name evidence="10" type="ORF">OnM2_019021</name>
</gene>
<evidence type="ECO:0000256" key="1">
    <source>
        <dbReference type="ARBA" id="ARBA00004186"/>
    </source>
</evidence>
<proteinExistence type="inferred from homology"/>
<dbReference type="PANTHER" id="PTHR21567">
    <property type="entry name" value="CLASP"/>
    <property type="match status" value="1"/>
</dbReference>
<evidence type="ECO:0000256" key="7">
    <source>
        <dbReference type="ARBA" id="ARBA00024889"/>
    </source>
</evidence>
<feature type="domain" description="TOG" evidence="9">
    <location>
        <begin position="1"/>
        <end position="223"/>
    </location>
</feature>
<dbReference type="OrthoDB" id="46159at2759"/>
<evidence type="ECO:0000256" key="4">
    <source>
        <dbReference type="ARBA" id="ARBA00022618"/>
    </source>
</evidence>
<reference evidence="10 11" key="1">
    <citation type="journal article" date="2018" name="BMC Genomics">
        <title>Comparative genome analyses reveal sequence features reflecting distinct modes of host-adaptation between dicot and monocot powdery mildew.</title>
        <authorList>
            <person name="Wu Y."/>
            <person name="Ma X."/>
            <person name="Pan Z."/>
            <person name="Kale S.D."/>
            <person name="Song Y."/>
            <person name="King H."/>
            <person name="Zhang Q."/>
            <person name="Presley C."/>
            <person name="Deng X."/>
            <person name="Wei C.I."/>
            <person name="Xiao S."/>
        </authorList>
    </citation>
    <scope>NUCLEOTIDE SEQUENCE [LARGE SCALE GENOMIC DNA]</scope>
    <source>
        <strain evidence="10">UMSG2</strain>
    </source>
</reference>
<feature type="region of interest" description="Disordered" evidence="8">
    <location>
        <begin position="509"/>
        <end position="543"/>
    </location>
</feature>
<dbReference type="InterPro" id="IPR011989">
    <property type="entry name" value="ARM-like"/>
</dbReference>
<evidence type="ECO:0000259" key="9">
    <source>
        <dbReference type="SMART" id="SM01349"/>
    </source>
</evidence>
<evidence type="ECO:0000256" key="8">
    <source>
        <dbReference type="SAM" id="MobiDB-lite"/>
    </source>
</evidence>
<feature type="compositionally biased region" description="Polar residues" evidence="8">
    <location>
        <begin position="569"/>
        <end position="587"/>
    </location>
</feature>
<feature type="compositionally biased region" description="Polar residues" evidence="8">
    <location>
        <begin position="509"/>
        <end position="524"/>
    </location>
</feature>
<keyword evidence="11" id="KW-1185">Reference proteome</keyword>
<feature type="region of interest" description="Disordered" evidence="8">
    <location>
        <begin position="621"/>
        <end position="721"/>
    </location>
</feature>
<dbReference type="GO" id="GO:0051301">
    <property type="term" value="P:cell division"/>
    <property type="evidence" value="ECO:0007669"/>
    <property type="project" value="UniProtKB-KW"/>
</dbReference>
<evidence type="ECO:0000256" key="6">
    <source>
        <dbReference type="ARBA" id="ARBA00022776"/>
    </source>
</evidence>
<evidence type="ECO:0000256" key="5">
    <source>
        <dbReference type="ARBA" id="ARBA00022701"/>
    </source>
</evidence>
<dbReference type="GO" id="GO:0005881">
    <property type="term" value="C:cytoplasmic microtubule"/>
    <property type="evidence" value="ECO:0007669"/>
    <property type="project" value="TreeGrafter"/>
</dbReference>
<organism evidence="10 11">
    <name type="scientific">Erysiphe neolycopersici</name>
    <dbReference type="NCBI Taxonomy" id="212602"/>
    <lineage>
        <taxon>Eukaryota</taxon>
        <taxon>Fungi</taxon>
        <taxon>Dikarya</taxon>
        <taxon>Ascomycota</taxon>
        <taxon>Pezizomycotina</taxon>
        <taxon>Leotiomycetes</taxon>
        <taxon>Erysiphales</taxon>
        <taxon>Erysiphaceae</taxon>
        <taxon>Erysiphe</taxon>
    </lineage>
</organism>
<dbReference type="Pfam" id="PF12348">
    <property type="entry name" value="CLASP_N"/>
    <property type="match status" value="2"/>
</dbReference>
<dbReference type="PANTHER" id="PTHR21567:SF9">
    <property type="entry name" value="CLIP-ASSOCIATING PROTEIN"/>
    <property type="match status" value="1"/>
</dbReference>
<feature type="compositionally biased region" description="Polar residues" evidence="8">
    <location>
        <begin position="660"/>
        <end position="721"/>
    </location>
</feature>
<name>A0A420I3S3_9PEZI</name>
<comment type="caution">
    <text evidence="10">The sequence shown here is derived from an EMBL/GenBank/DDBJ whole genome shotgun (WGS) entry which is preliminary data.</text>
</comment>
<protein>
    <submittedName>
        <fullName evidence="10">Protein stu-1</fullName>
    </submittedName>
</protein>
<dbReference type="InterPro" id="IPR016024">
    <property type="entry name" value="ARM-type_fold"/>
</dbReference>
<evidence type="ECO:0000256" key="2">
    <source>
        <dbReference type="ARBA" id="ARBA00009549"/>
    </source>
</evidence>
<dbReference type="GO" id="GO:0060172">
    <property type="term" value="P:astral microtubule depolymerization"/>
    <property type="evidence" value="ECO:0007669"/>
    <property type="project" value="TreeGrafter"/>
</dbReference>
<keyword evidence="6" id="KW-0131">Cell cycle</keyword>
<feature type="region of interest" description="Disordered" evidence="8">
    <location>
        <begin position="561"/>
        <end position="590"/>
    </location>
</feature>
<keyword evidence="5" id="KW-0493">Microtubule</keyword>
<dbReference type="GO" id="GO:0005815">
    <property type="term" value="C:microtubule organizing center"/>
    <property type="evidence" value="ECO:0007669"/>
    <property type="project" value="TreeGrafter"/>
</dbReference>
<comment type="function">
    <text evidence="7">Microtubule binding protein that promotes the stabilization of dynamic microtubules. Required for mitotic spindle formation.</text>
</comment>
<dbReference type="InterPro" id="IPR034085">
    <property type="entry name" value="TOG"/>
</dbReference>
<comment type="similarity">
    <text evidence="2">Belongs to the CLASP family.</text>
</comment>
<feature type="compositionally biased region" description="Low complexity" evidence="8">
    <location>
        <begin position="641"/>
        <end position="654"/>
    </location>
</feature>
<dbReference type="GO" id="GO:0090307">
    <property type="term" value="P:mitotic spindle assembly"/>
    <property type="evidence" value="ECO:0007669"/>
    <property type="project" value="TreeGrafter"/>
</dbReference>
<sequence length="1073" mass="118544">MSGERVDEEQVSNLLEVLRTDATIDAKVNLINQVKSGIKQNNVPETCIVSLFEAARVAMTSQQAAIVSAGFTTLGHLLSRISRQEPKFIAKESSRTLPLVMEKMGDSKEKYRLLAAQCLTTFWTKASQDVEKIVKSIGLTSKNPKMKDSCMNWIVQTHQESAMPFKNYVSSLVTLLEDADGMVRDTARNSVITLFQNASNAAKSDLKKQLKICNVRPTIVSTIIAQLGPANNSEPGEPITNEIPIRSVFANSVPSISSTRPLSQAPEIKIEQIEPVYMNTQRELENTFQEMHPFFEGRESEQNWLKREQSCTMLRRVNAGNAPDDFHDSYIAGIKGLLDGILKAVNSLRTSLSKEGCNLVQEIAKTVETGLDPMVEILLQNLIKLCGGTKKISSQQGNITVDIIISKVTCNTRILQHIWAACQDKNVQPRTYATGWLKTILKKEEHHKNHIEHAGGLDLVEKCLRKGLTDANPGVRENMRSTYWVFASMWPIRAEGIIASLDANQQKLLENAPDNPNSHKNGNLRNPRPGLGFSKSTSIPHKPSLKDTLLAQKKAALAHRNIPTRPGSAMSSFSPARNTQTSSSSSDMAGRLRLDSTSISHGGLSLAPMRPTKLRAAARSDLTARPATAGPYSIRRPGHAPSHSESSTSPSITSRGLKNRINSTGTPKRTSPRPSTSHSIHASHSNHTTPKKTSLNKSLSPPTSSGIIKSSEVNRSPSYRLSNRDEELTMVIPSTLNEINLDKNQNLLSTVDSSDEEILLTSLIRDRKSKDPLVSIDDKLMNIRATVTTPNQEDAQITREASKSELEDHQTLQPQSISVLTDNLKQDPPLLVSAIKKILSQTLDVHGFRKLQGIIRESKSEWSEDKFGILLSGLFDYLEAPLSSLAHEKRQDVKVQVLATIKLMFKKDIEAFRPYLTKGLESLLKTRSAHDSRAYIVSGLELLSSELITICEPSSTVNSISAQLQLQDATETYFRSLSMGLHMLKELLIIKKNFVPSETQLTELANLAITCLNSEESGVRMDAVQLCVAIHGRVGEETFWKVLDGMRDDPKSLITYYIVKQQKELATSAAVTV</sequence>
<dbReference type="GO" id="GO:0008017">
    <property type="term" value="F:microtubule binding"/>
    <property type="evidence" value="ECO:0007669"/>
    <property type="project" value="TreeGrafter"/>
</dbReference>
<dbReference type="SUPFAM" id="SSF48371">
    <property type="entry name" value="ARM repeat"/>
    <property type="match status" value="1"/>
</dbReference>
<comment type="subunit">
    <text evidence="3">Interacts with microtubules.</text>
</comment>
<dbReference type="STRING" id="212602.A0A420I3S3"/>
<keyword evidence="6" id="KW-0498">Mitosis</keyword>
<accession>A0A420I3S3</accession>
<feature type="domain" description="TOG" evidence="9">
    <location>
        <begin position="277"/>
        <end position="521"/>
    </location>
</feature>
<dbReference type="EMBL" id="MCFK01001988">
    <property type="protein sequence ID" value="RKF64302.1"/>
    <property type="molecule type" value="Genomic_DNA"/>
</dbReference>